<sequence length="258" mass="27950">MSDFRILLSLAGKADSLCGESNWSAWKHDLPMVLEADGASWGIVDGTTPPPPATDADACNLYNLQNKQARTDAYAALKAKFESTSWAHRVALHTAIHCVVDDPSKRIDVYIESLKDLRHQLKDMGTEVGDDYFKDILLTNLDHSFAHVCTSLLSQPSGGGEAKLTTVIDTLLSSSLSVNFDPETSVSEVLGDQPHVKLEPTEGALYMHPSVYRNGHTSGVPTGPVLHCSWGFGRGMHIPGGGLQTFAPWGLFGHFSAY</sequence>
<organism evidence="1 2">
    <name type="scientific">Dendrothele bispora (strain CBS 962.96)</name>
    <dbReference type="NCBI Taxonomy" id="1314807"/>
    <lineage>
        <taxon>Eukaryota</taxon>
        <taxon>Fungi</taxon>
        <taxon>Dikarya</taxon>
        <taxon>Basidiomycota</taxon>
        <taxon>Agaricomycotina</taxon>
        <taxon>Agaricomycetes</taxon>
        <taxon>Agaricomycetidae</taxon>
        <taxon>Agaricales</taxon>
        <taxon>Agaricales incertae sedis</taxon>
        <taxon>Dendrothele</taxon>
    </lineage>
</organism>
<gene>
    <name evidence="1" type="ORF">K435DRAFT_865240</name>
</gene>
<dbReference type="OrthoDB" id="3066634at2759"/>
<dbReference type="Proteomes" id="UP000297245">
    <property type="component" value="Unassembled WGS sequence"/>
</dbReference>
<proteinExistence type="predicted"/>
<accession>A0A4S8LJW6</accession>
<dbReference type="AlphaFoldDB" id="A0A4S8LJW6"/>
<reference evidence="1 2" key="1">
    <citation type="journal article" date="2019" name="Nat. Ecol. Evol.">
        <title>Megaphylogeny resolves global patterns of mushroom evolution.</title>
        <authorList>
            <person name="Varga T."/>
            <person name="Krizsan K."/>
            <person name="Foldi C."/>
            <person name="Dima B."/>
            <person name="Sanchez-Garcia M."/>
            <person name="Sanchez-Ramirez S."/>
            <person name="Szollosi G.J."/>
            <person name="Szarkandi J.G."/>
            <person name="Papp V."/>
            <person name="Albert L."/>
            <person name="Andreopoulos W."/>
            <person name="Angelini C."/>
            <person name="Antonin V."/>
            <person name="Barry K.W."/>
            <person name="Bougher N.L."/>
            <person name="Buchanan P."/>
            <person name="Buyck B."/>
            <person name="Bense V."/>
            <person name="Catcheside P."/>
            <person name="Chovatia M."/>
            <person name="Cooper J."/>
            <person name="Damon W."/>
            <person name="Desjardin D."/>
            <person name="Finy P."/>
            <person name="Geml J."/>
            <person name="Haridas S."/>
            <person name="Hughes K."/>
            <person name="Justo A."/>
            <person name="Karasinski D."/>
            <person name="Kautmanova I."/>
            <person name="Kiss B."/>
            <person name="Kocsube S."/>
            <person name="Kotiranta H."/>
            <person name="LaButti K.M."/>
            <person name="Lechner B.E."/>
            <person name="Liimatainen K."/>
            <person name="Lipzen A."/>
            <person name="Lukacs Z."/>
            <person name="Mihaltcheva S."/>
            <person name="Morgado L.N."/>
            <person name="Niskanen T."/>
            <person name="Noordeloos M.E."/>
            <person name="Ohm R.A."/>
            <person name="Ortiz-Santana B."/>
            <person name="Ovrebo C."/>
            <person name="Racz N."/>
            <person name="Riley R."/>
            <person name="Savchenko A."/>
            <person name="Shiryaev A."/>
            <person name="Soop K."/>
            <person name="Spirin V."/>
            <person name="Szebenyi C."/>
            <person name="Tomsovsky M."/>
            <person name="Tulloss R.E."/>
            <person name="Uehling J."/>
            <person name="Grigoriev I.V."/>
            <person name="Vagvolgyi C."/>
            <person name="Papp T."/>
            <person name="Martin F.M."/>
            <person name="Miettinen O."/>
            <person name="Hibbett D.S."/>
            <person name="Nagy L.G."/>
        </authorList>
    </citation>
    <scope>NUCLEOTIDE SEQUENCE [LARGE SCALE GENOMIC DNA]</scope>
    <source>
        <strain evidence="1 2">CBS 962.96</strain>
    </source>
</reference>
<evidence type="ECO:0000313" key="2">
    <source>
        <dbReference type="Proteomes" id="UP000297245"/>
    </source>
</evidence>
<dbReference type="EMBL" id="ML179366">
    <property type="protein sequence ID" value="THU89457.1"/>
    <property type="molecule type" value="Genomic_DNA"/>
</dbReference>
<name>A0A4S8LJW6_DENBC</name>
<evidence type="ECO:0000313" key="1">
    <source>
        <dbReference type="EMBL" id="THU89457.1"/>
    </source>
</evidence>
<keyword evidence="2" id="KW-1185">Reference proteome</keyword>
<protein>
    <submittedName>
        <fullName evidence="1">Uncharacterized protein</fullName>
    </submittedName>
</protein>